<dbReference type="Pfam" id="PF13478">
    <property type="entry name" value="XdhC_C"/>
    <property type="match status" value="1"/>
</dbReference>
<dbReference type="PANTHER" id="PTHR30388:SF4">
    <property type="entry name" value="MOLYBDENUM COFACTOR INSERTION CHAPERONE PAOD"/>
    <property type="match status" value="1"/>
</dbReference>
<proteinExistence type="predicted"/>
<feature type="domain" description="XdhC- CoxI" evidence="1">
    <location>
        <begin position="118"/>
        <end position="180"/>
    </location>
</feature>
<feature type="domain" description="XdhC- CoxI" evidence="1">
    <location>
        <begin position="12"/>
        <end position="78"/>
    </location>
</feature>
<evidence type="ECO:0000313" key="4">
    <source>
        <dbReference type="Proteomes" id="UP000316331"/>
    </source>
</evidence>
<evidence type="ECO:0000259" key="2">
    <source>
        <dbReference type="Pfam" id="PF13478"/>
    </source>
</evidence>
<dbReference type="InterPro" id="IPR003777">
    <property type="entry name" value="XdhC_CoxI"/>
</dbReference>
<name>A0A543FGJ1_9NOCA</name>
<dbReference type="InterPro" id="IPR052698">
    <property type="entry name" value="MoCofactor_Util/Proc"/>
</dbReference>
<dbReference type="Proteomes" id="UP000316331">
    <property type="component" value="Unassembled WGS sequence"/>
</dbReference>
<dbReference type="RefSeq" id="WP_185757137.1">
    <property type="nucleotide sequence ID" value="NZ_VFPG01000001.1"/>
</dbReference>
<sequence length="382" mass="40368">MQDVLTDLMTTWNAGATAGVATVVRTFRSAPRPPGAAMVVAPDGTVGGSVSGGCVEGAVYDLATEVVRTGRPVLQQYGFSDDDAFAVGLTCGGIIDIFVEAISRETFPELGEIATDIADRRPVAIATIIEHPDAARVGRRLLIRPDTAHGTLGSARADDAVIDDGRGLLAAGRNEVLTYGPDGQRRGEGMAVFVASYAPQPRMLVFGAIDFAAAVAKQGSFLGYRVTVCDARPIFATSARFPTADEVVVDWPHRYLAAQIAAGAIDSRTVVCVLTHDPKFDVPLLEVALREPRIGYVGAMGSRRTHDERMTRLRQAGLTDEQLARLASPIGLDLGGRTPEETAVSIAAEIIARRWGGHGRALTETGGRIHHAPGADSGLSDY</sequence>
<dbReference type="AlphaFoldDB" id="A0A543FGJ1"/>
<keyword evidence="4" id="KW-1185">Reference proteome</keyword>
<dbReference type="PANTHER" id="PTHR30388">
    <property type="entry name" value="ALDEHYDE OXIDOREDUCTASE MOLYBDENUM COFACTOR ASSEMBLY PROTEIN"/>
    <property type="match status" value="1"/>
</dbReference>
<accession>A0A543FGJ1</accession>
<feature type="domain" description="XdhC Rossmann" evidence="2">
    <location>
        <begin position="203"/>
        <end position="350"/>
    </location>
</feature>
<organism evidence="3 4">
    <name type="scientific">Nocardia bhagyanarayanae</name>
    <dbReference type="NCBI Taxonomy" id="1215925"/>
    <lineage>
        <taxon>Bacteria</taxon>
        <taxon>Bacillati</taxon>
        <taxon>Actinomycetota</taxon>
        <taxon>Actinomycetes</taxon>
        <taxon>Mycobacteriales</taxon>
        <taxon>Nocardiaceae</taxon>
        <taxon>Nocardia</taxon>
    </lineage>
</organism>
<reference evidence="3 4" key="1">
    <citation type="submission" date="2019-06" db="EMBL/GenBank/DDBJ databases">
        <title>Sequencing the genomes of 1000 actinobacteria strains.</title>
        <authorList>
            <person name="Klenk H.-P."/>
        </authorList>
    </citation>
    <scope>NUCLEOTIDE SEQUENCE [LARGE SCALE GENOMIC DNA]</scope>
    <source>
        <strain evidence="3 4">DSM 103495</strain>
    </source>
</reference>
<dbReference type="Gene3D" id="3.40.50.720">
    <property type="entry name" value="NAD(P)-binding Rossmann-like Domain"/>
    <property type="match status" value="1"/>
</dbReference>
<protein>
    <submittedName>
        <fullName evidence="3">Xanthine dehydrogenase accessory factor</fullName>
    </submittedName>
</protein>
<gene>
    <name evidence="3" type="ORF">FB390_4604</name>
</gene>
<comment type="caution">
    <text evidence="3">The sequence shown here is derived from an EMBL/GenBank/DDBJ whole genome shotgun (WGS) entry which is preliminary data.</text>
</comment>
<dbReference type="EMBL" id="VFPG01000001">
    <property type="protein sequence ID" value="TQM32901.1"/>
    <property type="molecule type" value="Genomic_DNA"/>
</dbReference>
<evidence type="ECO:0000259" key="1">
    <source>
        <dbReference type="Pfam" id="PF02625"/>
    </source>
</evidence>
<dbReference type="InterPro" id="IPR027051">
    <property type="entry name" value="XdhC_Rossmann_dom"/>
</dbReference>
<evidence type="ECO:0000313" key="3">
    <source>
        <dbReference type="EMBL" id="TQM32901.1"/>
    </source>
</evidence>
<dbReference type="Pfam" id="PF02625">
    <property type="entry name" value="XdhC_CoxI"/>
    <property type="match status" value="2"/>
</dbReference>